<dbReference type="EnsemblPlants" id="evm.model.01.2838">
    <property type="protein sequence ID" value="cds.evm.model.01.2838"/>
    <property type="gene ID" value="evm.TU.01.2838"/>
</dbReference>
<evidence type="ECO:0000313" key="4">
    <source>
        <dbReference type="Proteomes" id="UP000596661"/>
    </source>
</evidence>
<dbReference type="EMBL" id="UZAU01000081">
    <property type="status" value="NOT_ANNOTATED_CDS"/>
    <property type="molecule type" value="Genomic_DNA"/>
</dbReference>
<dbReference type="PANTHER" id="PTHR47074">
    <property type="entry name" value="BNAC02G40300D PROTEIN"/>
    <property type="match status" value="1"/>
</dbReference>
<dbReference type="CDD" id="cd06222">
    <property type="entry name" value="RNase_H_like"/>
    <property type="match status" value="1"/>
</dbReference>
<evidence type="ECO:0000313" key="3">
    <source>
        <dbReference type="EnsemblPlants" id="cds.evm.model.01.2838"/>
    </source>
</evidence>
<dbReference type="OMA" id="CTICAHA"/>
<dbReference type="InterPro" id="IPR044730">
    <property type="entry name" value="RNase_H-like_dom_plant"/>
</dbReference>
<dbReference type="InterPro" id="IPR036397">
    <property type="entry name" value="RNaseH_sf"/>
</dbReference>
<reference evidence="3" key="2">
    <citation type="submission" date="2021-03" db="UniProtKB">
        <authorList>
            <consortium name="EnsemblPlants"/>
        </authorList>
    </citation>
    <scope>IDENTIFICATION</scope>
</reference>
<dbReference type="Pfam" id="PF13456">
    <property type="entry name" value="RVT_3"/>
    <property type="match status" value="1"/>
</dbReference>
<keyword evidence="4" id="KW-1185">Reference proteome</keyword>
<dbReference type="Pfam" id="PF13966">
    <property type="entry name" value="zf-RVT"/>
    <property type="match status" value="1"/>
</dbReference>
<sequence>MQISSREWDLEVVSDLFDTRDQALILSVPLSNNAEEDTWYWKKNATGFYTVKSAYQYLQEVKGAWGLEAEDLAWKTLWKIKVPPKVLHLIWKALSGCLPTKSQLQSKHVLVGLECPFCNNAAETIEHVLLFCNFSISCWIDAGGEAHFTTRRFVDWFNALISRQTPEIIEEGVMMCWSIWKSRNDVVWNQKNCSAADVVCTAKLILAQWKYAQSRKFDPLHVPAGTFEGSERWSKPDANMTKINVDGAVFAAENAYGSGMVVRDDGGRLIEATASFVIGGTQPELAEIMGIKEALSWVKRKGIQNVVIESDSLLSIQALESSIRMPSVFGLMVVECQTLLLSLVNVKICFVKRSANRVAHCIARNSCFWSGCNFVEGTAPAALQTLILADSAV</sequence>
<feature type="domain" description="RNase H type-1" evidence="1">
    <location>
        <begin position="244"/>
        <end position="364"/>
    </location>
</feature>
<proteinExistence type="predicted"/>
<dbReference type="Gramene" id="evm.model.01.2838">
    <property type="protein sequence ID" value="cds.evm.model.01.2838"/>
    <property type="gene ID" value="evm.TU.01.2838"/>
</dbReference>
<protein>
    <recommendedName>
        <fullName evidence="5">RNase H type-1 domain-containing protein</fullName>
    </recommendedName>
</protein>
<feature type="domain" description="Reverse transcriptase zinc-binding" evidence="2">
    <location>
        <begin position="49"/>
        <end position="139"/>
    </location>
</feature>
<accession>A0A803NMT9</accession>
<dbReference type="GO" id="GO:0003676">
    <property type="term" value="F:nucleic acid binding"/>
    <property type="evidence" value="ECO:0007669"/>
    <property type="project" value="InterPro"/>
</dbReference>
<evidence type="ECO:0000259" key="1">
    <source>
        <dbReference type="Pfam" id="PF13456"/>
    </source>
</evidence>
<evidence type="ECO:0000259" key="2">
    <source>
        <dbReference type="Pfam" id="PF13966"/>
    </source>
</evidence>
<evidence type="ECO:0008006" key="5">
    <source>
        <dbReference type="Google" id="ProtNLM"/>
    </source>
</evidence>
<dbReference type="InterPro" id="IPR026960">
    <property type="entry name" value="RVT-Znf"/>
</dbReference>
<dbReference type="GO" id="GO:0004523">
    <property type="term" value="F:RNA-DNA hybrid ribonuclease activity"/>
    <property type="evidence" value="ECO:0007669"/>
    <property type="project" value="InterPro"/>
</dbReference>
<dbReference type="InterPro" id="IPR052929">
    <property type="entry name" value="RNase_H-like_EbsB-rel"/>
</dbReference>
<reference evidence="3" key="1">
    <citation type="submission" date="2018-11" db="EMBL/GenBank/DDBJ databases">
        <authorList>
            <person name="Grassa J C."/>
        </authorList>
    </citation>
    <scope>NUCLEOTIDE SEQUENCE [LARGE SCALE GENOMIC DNA]</scope>
</reference>
<dbReference type="InterPro" id="IPR002156">
    <property type="entry name" value="RNaseH_domain"/>
</dbReference>
<dbReference type="PANTHER" id="PTHR47074:SF11">
    <property type="entry name" value="REVERSE TRANSCRIPTASE-LIKE PROTEIN"/>
    <property type="match status" value="1"/>
</dbReference>
<dbReference type="SUPFAM" id="SSF53098">
    <property type="entry name" value="Ribonuclease H-like"/>
    <property type="match status" value="1"/>
</dbReference>
<organism evidence="3 4">
    <name type="scientific">Cannabis sativa</name>
    <name type="common">Hemp</name>
    <name type="synonym">Marijuana</name>
    <dbReference type="NCBI Taxonomy" id="3483"/>
    <lineage>
        <taxon>Eukaryota</taxon>
        <taxon>Viridiplantae</taxon>
        <taxon>Streptophyta</taxon>
        <taxon>Embryophyta</taxon>
        <taxon>Tracheophyta</taxon>
        <taxon>Spermatophyta</taxon>
        <taxon>Magnoliopsida</taxon>
        <taxon>eudicotyledons</taxon>
        <taxon>Gunneridae</taxon>
        <taxon>Pentapetalae</taxon>
        <taxon>rosids</taxon>
        <taxon>fabids</taxon>
        <taxon>Rosales</taxon>
        <taxon>Cannabaceae</taxon>
        <taxon>Cannabis</taxon>
    </lineage>
</organism>
<name>A0A803NMT9_CANSA</name>
<dbReference type="Proteomes" id="UP000596661">
    <property type="component" value="Chromosome 1"/>
</dbReference>
<dbReference type="InterPro" id="IPR012337">
    <property type="entry name" value="RNaseH-like_sf"/>
</dbReference>
<dbReference type="Gene3D" id="3.30.420.10">
    <property type="entry name" value="Ribonuclease H-like superfamily/Ribonuclease H"/>
    <property type="match status" value="1"/>
</dbReference>
<dbReference type="AlphaFoldDB" id="A0A803NMT9"/>